<keyword evidence="3" id="KW-0597">Phosphoprotein</keyword>
<evidence type="ECO:0000256" key="9">
    <source>
        <dbReference type="ARBA" id="ARBA00035130"/>
    </source>
</evidence>
<comment type="similarity">
    <text evidence="2">Belongs to the bacterial ribosomal protein bS18 family. Mitochondrion-specific ribosomal protein mS40 subfamily.</text>
</comment>
<dbReference type="InterPro" id="IPR036870">
    <property type="entry name" value="Ribosomal_bS18_sf"/>
</dbReference>
<evidence type="ECO:0000256" key="10">
    <source>
        <dbReference type="ARBA" id="ARBA00035515"/>
    </source>
</evidence>
<dbReference type="PANTHER" id="PTHR13329">
    <property type="entry name" value="MITOCHONDRIAL RIBOSOMAL PROTEIN S18B"/>
    <property type="match status" value="1"/>
</dbReference>
<dbReference type="GO" id="GO:0005739">
    <property type="term" value="C:mitochondrion"/>
    <property type="evidence" value="ECO:0007669"/>
    <property type="project" value="UniProtKB-SubCell"/>
</dbReference>
<dbReference type="SUPFAM" id="SSF46911">
    <property type="entry name" value="Ribosomal protein S18"/>
    <property type="match status" value="1"/>
</dbReference>
<dbReference type="GO" id="GO:1990904">
    <property type="term" value="C:ribonucleoprotein complex"/>
    <property type="evidence" value="ECO:0007669"/>
    <property type="project" value="UniProtKB-KW"/>
</dbReference>
<evidence type="ECO:0000313" key="11">
    <source>
        <dbReference type="EMBL" id="KAL3871561.1"/>
    </source>
</evidence>
<evidence type="ECO:0000256" key="1">
    <source>
        <dbReference type="ARBA" id="ARBA00004173"/>
    </source>
</evidence>
<name>A0ABD3WDA6_SINWO</name>
<dbReference type="EMBL" id="JBJQND010000007">
    <property type="protein sequence ID" value="KAL3871561.1"/>
    <property type="molecule type" value="Genomic_DNA"/>
</dbReference>
<evidence type="ECO:0000313" key="12">
    <source>
        <dbReference type="Proteomes" id="UP001634394"/>
    </source>
</evidence>
<evidence type="ECO:0000256" key="8">
    <source>
        <dbReference type="ARBA" id="ARBA00032055"/>
    </source>
</evidence>
<keyword evidence="5" id="KW-0689">Ribosomal protein</keyword>
<dbReference type="AlphaFoldDB" id="A0ABD3WDA6"/>
<comment type="caution">
    <text evidence="11">The sequence shown here is derived from an EMBL/GenBank/DDBJ whole genome shotgun (WGS) entry which is preliminary data.</text>
</comment>
<comment type="subcellular location">
    <subcellularLocation>
        <location evidence="1">Mitochondrion</location>
    </subcellularLocation>
</comment>
<reference evidence="11 12" key="1">
    <citation type="submission" date="2024-11" db="EMBL/GenBank/DDBJ databases">
        <title>Chromosome-level genome assembly of the freshwater bivalve Anodonta woodiana.</title>
        <authorList>
            <person name="Chen X."/>
        </authorList>
    </citation>
    <scope>NUCLEOTIDE SEQUENCE [LARGE SCALE GENOMIC DNA]</scope>
    <source>
        <strain evidence="11">MN2024</strain>
        <tissue evidence="11">Gills</tissue>
    </source>
</reference>
<keyword evidence="12" id="KW-1185">Reference proteome</keyword>
<proteinExistence type="inferred from homology"/>
<evidence type="ECO:0000256" key="4">
    <source>
        <dbReference type="ARBA" id="ARBA00022946"/>
    </source>
</evidence>
<dbReference type="InterPro" id="IPR001648">
    <property type="entry name" value="Ribosomal_bS18"/>
</dbReference>
<sequence length="202" mass="23523">MSLISGMRLAFRGLFVTNSVKDWTQRCLIQHSAVCFKAEPSSDTEKEAKREDSRKDEVPLIDPLTSIEYMDSNAYKQSYSDKPVWFHYRRNYKGWILPETRKTCIRARKMTTGSPCPICRDEYLVVDYRNVRLLEQFISPSDGKVIASIKTGVCQKQYRKLLLEVAKARDYGFIEDVLPFREYDYDEYRAIAAESKGIDKKS</sequence>
<dbReference type="InterPro" id="IPR040054">
    <property type="entry name" value="MRPS18B"/>
</dbReference>
<evidence type="ECO:0000256" key="5">
    <source>
        <dbReference type="ARBA" id="ARBA00022980"/>
    </source>
</evidence>
<keyword evidence="6" id="KW-0496">Mitochondrion</keyword>
<evidence type="ECO:0000256" key="3">
    <source>
        <dbReference type="ARBA" id="ARBA00022553"/>
    </source>
</evidence>
<dbReference type="Gene3D" id="4.10.640.10">
    <property type="entry name" value="Ribosomal protein S18"/>
    <property type="match status" value="1"/>
</dbReference>
<evidence type="ECO:0000256" key="2">
    <source>
        <dbReference type="ARBA" id="ARBA00006136"/>
    </source>
</evidence>
<evidence type="ECO:0000256" key="6">
    <source>
        <dbReference type="ARBA" id="ARBA00023128"/>
    </source>
</evidence>
<protein>
    <recommendedName>
        <fullName evidence="9">Small ribosomal subunit protein mS40</fullName>
    </recommendedName>
    <alternativeName>
        <fullName evidence="8">28S ribosomal protein S18-2, mitochondrial</fullName>
    </alternativeName>
    <alternativeName>
        <fullName evidence="10">28S ribosomal protein S18b, mitochondrial</fullName>
    </alternativeName>
</protein>
<keyword evidence="4" id="KW-0809">Transit peptide</keyword>
<evidence type="ECO:0000256" key="7">
    <source>
        <dbReference type="ARBA" id="ARBA00023274"/>
    </source>
</evidence>
<organism evidence="11 12">
    <name type="scientific">Sinanodonta woodiana</name>
    <name type="common">Chinese pond mussel</name>
    <name type="synonym">Anodonta woodiana</name>
    <dbReference type="NCBI Taxonomy" id="1069815"/>
    <lineage>
        <taxon>Eukaryota</taxon>
        <taxon>Metazoa</taxon>
        <taxon>Spiralia</taxon>
        <taxon>Lophotrochozoa</taxon>
        <taxon>Mollusca</taxon>
        <taxon>Bivalvia</taxon>
        <taxon>Autobranchia</taxon>
        <taxon>Heteroconchia</taxon>
        <taxon>Palaeoheterodonta</taxon>
        <taxon>Unionida</taxon>
        <taxon>Unionoidea</taxon>
        <taxon>Unionidae</taxon>
        <taxon>Unioninae</taxon>
        <taxon>Sinanodonta</taxon>
    </lineage>
</organism>
<dbReference type="GO" id="GO:0005840">
    <property type="term" value="C:ribosome"/>
    <property type="evidence" value="ECO:0007669"/>
    <property type="project" value="UniProtKB-KW"/>
</dbReference>
<accession>A0ABD3WDA6</accession>
<dbReference type="PANTHER" id="PTHR13329:SF2">
    <property type="entry name" value="SMALL RIBOSOMAL SUBUNIT PROTEIN MS40"/>
    <property type="match status" value="1"/>
</dbReference>
<keyword evidence="7" id="KW-0687">Ribonucleoprotein</keyword>
<gene>
    <name evidence="11" type="ORF">ACJMK2_039552</name>
</gene>
<dbReference type="Pfam" id="PF01084">
    <property type="entry name" value="Ribosomal_S18"/>
    <property type="match status" value="1"/>
</dbReference>
<dbReference type="Proteomes" id="UP001634394">
    <property type="component" value="Unassembled WGS sequence"/>
</dbReference>